<dbReference type="GO" id="GO:0006888">
    <property type="term" value="P:endoplasmic reticulum to Golgi vesicle-mediated transport"/>
    <property type="evidence" value="ECO:0007669"/>
    <property type="project" value="TreeGrafter"/>
</dbReference>
<sequence>MAYAQPHPRFSVLSSSSLASSAEHLSPTTSSARFSLPSAPSVTTAAGTPKPLSRPNIYDRPLNKTRTAEVSASAFAFMFSEVVQYTQKRVSGINDLERRLNTLGYRLGTRVLELMVWRTESTSKAPKREIRFLPALMSIHTNVWRAVFGKPADAIEKSVENEDEYMIIDNDPIITRNISIPRDMSQLSCSSFTAGIVEAVLDGLGFPARVTAHNTPNEQYPSRTTILIKLEKSVLEREELFKTRRSPFLATPRVLIIIAGIALRLYLPLIPPAMHPIRRLDISPPLINSSCAWASELDQLQDLFDSPHTGAVTTRTATLTGFNETSENAVAFANDTITTLNSYGYSPHPLSCYVDYVETILTNAPRGSTKPIIISITSSSPFSLATMLDSIQDLRRKLKDSSGAFSRIAVELNTSCPNIKGSPPPAYNFPCLAPILDVLARYFWDDTTLVLGLKLPPYVYSTQFDDIIKGIAAYSRPDPSDRDRTHARRLNPFAFFTSTNTLGHALMFPEQTSSPSLATAESKNSDPASTPPTPSDYALPTVLGPEGARGPGDARDCGDWRGRRHDEGCAPAHARAGAKVVACATLLGRQGVKAFEAVSVEDDDEERTLVEEKEGGKE</sequence>
<protein>
    <recommendedName>
        <fullName evidence="10">Dihydroorotate dehydrogenase catalytic domain-containing protein</fullName>
    </recommendedName>
</protein>
<dbReference type="InterPro" id="IPR005720">
    <property type="entry name" value="Dihydroorotate_DH_cat"/>
</dbReference>
<dbReference type="STRING" id="205917.A0A4Y9Y5F5"/>
<feature type="compositionally biased region" description="Polar residues" evidence="9">
    <location>
        <begin position="513"/>
        <end position="522"/>
    </location>
</feature>
<feature type="compositionally biased region" description="Polar residues" evidence="9">
    <location>
        <begin position="29"/>
        <end position="46"/>
    </location>
</feature>
<feature type="region of interest" description="Disordered" evidence="9">
    <location>
        <begin position="29"/>
        <end position="60"/>
    </location>
</feature>
<dbReference type="Gene3D" id="2.30.26.10">
    <property type="entry name" value="Dihydroorotate Dehydrogenase A, chain A, domain 2"/>
    <property type="match status" value="1"/>
</dbReference>
<keyword evidence="12" id="KW-1185">Reference proteome</keyword>
<evidence type="ECO:0000256" key="7">
    <source>
        <dbReference type="ARBA" id="ARBA00023002"/>
    </source>
</evidence>
<dbReference type="SUPFAM" id="SSF51395">
    <property type="entry name" value="FMN-linked oxidoreductases"/>
    <property type="match status" value="1"/>
</dbReference>
<dbReference type="EMBL" id="SEOQ01000739">
    <property type="protein sequence ID" value="TFY57595.1"/>
    <property type="molecule type" value="Genomic_DNA"/>
</dbReference>
<evidence type="ECO:0000256" key="5">
    <source>
        <dbReference type="ARBA" id="ARBA00022824"/>
    </source>
</evidence>
<accession>A0A4Y9Y5F5</accession>
<comment type="similarity">
    <text evidence="3">Belongs to the TRAPP small subunits family. BET3 subfamily.</text>
</comment>
<keyword evidence="6" id="KW-0931">ER-Golgi transport</keyword>
<dbReference type="GO" id="GO:0005783">
    <property type="term" value="C:endoplasmic reticulum"/>
    <property type="evidence" value="ECO:0007669"/>
    <property type="project" value="UniProtKB-SubCell"/>
</dbReference>
<dbReference type="Gene3D" id="3.20.20.70">
    <property type="entry name" value="Aldolase class I"/>
    <property type="match status" value="1"/>
</dbReference>
<dbReference type="Gene3D" id="3.30.1380.20">
    <property type="entry name" value="Trafficking protein particle complex subunit 3"/>
    <property type="match status" value="1"/>
</dbReference>
<dbReference type="FunFam" id="3.30.1380.20:FF:000002">
    <property type="entry name" value="Trafficking protein particle complex subunit"/>
    <property type="match status" value="1"/>
</dbReference>
<comment type="subcellular location">
    <subcellularLocation>
        <location evidence="1">Endoplasmic reticulum</location>
    </subcellularLocation>
    <subcellularLocation>
        <location evidence="2">Golgi apparatus</location>
    </subcellularLocation>
</comment>
<keyword evidence="5" id="KW-0256">Endoplasmic reticulum</keyword>
<evidence type="ECO:0000256" key="6">
    <source>
        <dbReference type="ARBA" id="ARBA00022892"/>
    </source>
</evidence>
<feature type="domain" description="Dihydroorotate dehydrogenase catalytic" evidence="10">
    <location>
        <begin position="295"/>
        <end position="470"/>
    </location>
</feature>
<dbReference type="GO" id="GO:0016627">
    <property type="term" value="F:oxidoreductase activity, acting on the CH-CH group of donors"/>
    <property type="evidence" value="ECO:0007669"/>
    <property type="project" value="InterPro"/>
</dbReference>
<feature type="region of interest" description="Disordered" evidence="9">
    <location>
        <begin position="513"/>
        <end position="559"/>
    </location>
</feature>
<dbReference type="Proteomes" id="UP000298327">
    <property type="component" value="Unassembled WGS sequence"/>
</dbReference>
<keyword evidence="8" id="KW-0333">Golgi apparatus</keyword>
<dbReference type="InterPro" id="IPR024096">
    <property type="entry name" value="NO_sig/Golgi_transp_ligand-bd"/>
</dbReference>
<reference evidence="11 12" key="1">
    <citation type="submission" date="2019-02" db="EMBL/GenBank/DDBJ databases">
        <title>Genome sequencing of the rare red list fungi Dentipellis fragilis.</title>
        <authorList>
            <person name="Buettner E."/>
            <person name="Kellner H."/>
        </authorList>
    </citation>
    <scope>NUCLEOTIDE SEQUENCE [LARGE SCALE GENOMIC DNA]</scope>
    <source>
        <strain evidence="11 12">DSM 105465</strain>
    </source>
</reference>
<evidence type="ECO:0000256" key="1">
    <source>
        <dbReference type="ARBA" id="ARBA00004240"/>
    </source>
</evidence>
<dbReference type="InterPro" id="IPR013785">
    <property type="entry name" value="Aldolase_TIM"/>
</dbReference>
<evidence type="ECO:0000256" key="2">
    <source>
        <dbReference type="ARBA" id="ARBA00004555"/>
    </source>
</evidence>
<evidence type="ECO:0000259" key="10">
    <source>
        <dbReference type="Pfam" id="PF01180"/>
    </source>
</evidence>
<name>A0A4Y9Y5F5_9AGAM</name>
<evidence type="ECO:0000256" key="3">
    <source>
        <dbReference type="ARBA" id="ARBA00006218"/>
    </source>
</evidence>
<organism evidence="11 12">
    <name type="scientific">Dentipellis fragilis</name>
    <dbReference type="NCBI Taxonomy" id="205917"/>
    <lineage>
        <taxon>Eukaryota</taxon>
        <taxon>Fungi</taxon>
        <taxon>Dikarya</taxon>
        <taxon>Basidiomycota</taxon>
        <taxon>Agaricomycotina</taxon>
        <taxon>Agaricomycetes</taxon>
        <taxon>Russulales</taxon>
        <taxon>Hericiaceae</taxon>
        <taxon>Dentipellis</taxon>
    </lineage>
</organism>
<dbReference type="GO" id="GO:1990072">
    <property type="term" value="C:TRAPPIII protein complex"/>
    <property type="evidence" value="ECO:0007669"/>
    <property type="project" value="TreeGrafter"/>
</dbReference>
<dbReference type="OrthoDB" id="10254842at2759"/>
<dbReference type="InterPro" id="IPR007194">
    <property type="entry name" value="TRAPP_component"/>
</dbReference>
<evidence type="ECO:0000313" key="11">
    <source>
        <dbReference type="EMBL" id="TFY57595.1"/>
    </source>
</evidence>
<comment type="caution">
    <text evidence="11">The sequence shown here is derived from an EMBL/GenBank/DDBJ whole genome shotgun (WGS) entry which is preliminary data.</text>
</comment>
<dbReference type="CDD" id="cd14943">
    <property type="entry name" value="TRAPPC5_Trs31"/>
    <property type="match status" value="1"/>
</dbReference>
<dbReference type="InterPro" id="IPR023359">
    <property type="entry name" value="Dihydro_DH_chainA_dom2"/>
</dbReference>
<evidence type="ECO:0000256" key="4">
    <source>
        <dbReference type="ARBA" id="ARBA00022448"/>
    </source>
</evidence>
<evidence type="ECO:0000256" key="8">
    <source>
        <dbReference type="ARBA" id="ARBA00023034"/>
    </source>
</evidence>
<dbReference type="GO" id="GO:1990070">
    <property type="term" value="C:TRAPPI protein complex"/>
    <property type="evidence" value="ECO:0007669"/>
    <property type="project" value="TreeGrafter"/>
</dbReference>
<keyword evidence="4" id="KW-0813">Transport</keyword>
<evidence type="ECO:0000256" key="9">
    <source>
        <dbReference type="SAM" id="MobiDB-lite"/>
    </source>
</evidence>
<dbReference type="Pfam" id="PF01180">
    <property type="entry name" value="DHO_dh"/>
    <property type="match status" value="1"/>
</dbReference>
<dbReference type="SUPFAM" id="SSF111126">
    <property type="entry name" value="Ligand-binding domain in the NO signalling and Golgi transport"/>
    <property type="match status" value="1"/>
</dbReference>
<dbReference type="GO" id="GO:1990071">
    <property type="term" value="C:TRAPPII protein complex"/>
    <property type="evidence" value="ECO:0007669"/>
    <property type="project" value="TreeGrafter"/>
</dbReference>
<dbReference type="InterPro" id="IPR016696">
    <property type="entry name" value="TRAPP-I_su5"/>
</dbReference>
<gene>
    <name evidence="11" type="ORF">EVG20_g8483</name>
</gene>
<dbReference type="PANTHER" id="PTHR20902:SF0">
    <property type="entry name" value="TRAFFICKING PROTEIN PARTICLE COMPLEX SUBUNIT 5"/>
    <property type="match status" value="1"/>
</dbReference>
<evidence type="ECO:0000313" key="12">
    <source>
        <dbReference type="Proteomes" id="UP000298327"/>
    </source>
</evidence>
<dbReference type="Pfam" id="PF04051">
    <property type="entry name" value="TRAPP"/>
    <property type="match status" value="1"/>
</dbReference>
<dbReference type="PANTHER" id="PTHR20902">
    <property type="entry name" value="41-2 PROTEIN ANTIGEN-RELATED"/>
    <property type="match status" value="1"/>
</dbReference>
<keyword evidence="7" id="KW-0560">Oxidoreductase</keyword>
<proteinExistence type="inferred from homology"/>
<dbReference type="AlphaFoldDB" id="A0A4Y9Y5F5"/>